<dbReference type="Pfam" id="PF14634">
    <property type="entry name" value="zf-RING_5"/>
    <property type="match status" value="1"/>
</dbReference>
<dbReference type="InterPro" id="IPR013083">
    <property type="entry name" value="Znf_RING/FYVE/PHD"/>
</dbReference>
<dbReference type="WBParaSite" id="Csp11.Scaffold628.g7385.t2">
    <property type="protein sequence ID" value="Csp11.Scaffold628.g7385.t2"/>
    <property type="gene ID" value="Csp11.Scaffold628.g7385"/>
</dbReference>
<evidence type="ECO:0000256" key="7">
    <source>
        <dbReference type="SAM" id="SignalP"/>
    </source>
</evidence>
<evidence type="ECO:0000313" key="10">
    <source>
        <dbReference type="WBParaSite" id="Csp11.Scaffold628.g7385.t2"/>
    </source>
</evidence>
<proteinExistence type="predicted"/>
<accession>A0A1I7TMG6</accession>
<feature type="domain" description="RING-type" evidence="8">
    <location>
        <begin position="117"/>
        <end position="164"/>
    </location>
</feature>
<keyword evidence="3" id="KW-0862">Zinc</keyword>
<dbReference type="PROSITE" id="PS00518">
    <property type="entry name" value="ZF_RING_1"/>
    <property type="match status" value="1"/>
</dbReference>
<keyword evidence="6" id="KW-1133">Transmembrane helix</keyword>
<evidence type="ECO:0000256" key="3">
    <source>
        <dbReference type="ARBA" id="ARBA00022833"/>
    </source>
</evidence>
<evidence type="ECO:0000256" key="6">
    <source>
        <dbReference type="SAM" id="Phobius"/>
    </source>
</evidence>
<name>A0A1I7TMG6_9PELO</name>
<evidence type="ECO:0000256" key="4">
    <source>
        <dbReference type="PROSITE-ProRule" id="PRU00175"/>
    </source>
</evidence>
<reference evidence="10" key="1">
    <citation type="submission" date="2016-11" db="UniProtKB">
        <authorList>
            <consortium name="WormBaseParasite"/>
        </authorList>
    </citation>
    <scope>IDENTIFICATION</scope>
</reference>
<evidence type="ECO:0000313" key="9">
    <source>
        <dbReference type="Proteomes" id="UP000095282"/>
    </source>
</evidence>
<evidence type="ECO:0000256" key="1">
    <source>
        <dbReference type="ARBA" id="ARBA00022723"/>
    </source>
</evidence>
<evidence type="ECO:0000256" key="5">
    <source>
        <dbReference type="SAM" id="MobiDB-lite"/>
    </source>
</evidence>
<dbReference type="PROSITE" id="PS50089">
    <property type="entry name" value="ZF_RING_2"/>
    <property type="match status" value="1"/>
</dbReference>
<keyword evidence="7" id="KW-0732">Signal</keyword>
<dbReference type="Gene3D" id="3.30.40.10">
    <property type="entry name" value="Zinc/RING finger domain, C3HC4 (zinc finger)"/>
    <property type="match status" value="1"/>
</dbReference>
<feature type="region of interest" description="Disordered" evidence="5">
    <location>
        <begin position="80"/>
        <end position="104"/>
    </location>
</feature>
<evidence type="ECO:0000259" key="8">
    <source>
        <dbReference type="PROSITE" id="PS50089"/>
    </source>
</evidence>
<dbReference type="PANTHER" id="PTHR47156">
    <property type="entry name" value="PROTEIN CBG20824"/>
    <property type="match status" value="1"/>
</dbReference>
<feature type="compositionally biased region" description="Acidic residues" evidence="5">
    <location>
        <begin position="80"/>
        <end position="103"/>
    </location>
</feature>
<feature type="chain" id="PRO_5009307702" evidence="7">
    <location>
        <begin position="25"/>
        <end position="209"/>
    </location>
</feature>
<sequence length="209" mass="24321">MNICFGGTFLISLITTCLIQYSHADFLNVYYYMSIYIYTCTALSHFFVDHEIRSYLEMDNHGRIIGIAVLLLFGIDYEERNEEEDEEEEEEEEEESENEDSEDTTINPIFNFKELQCGVCIRKYRNEGRIPRILTDCGHTLCQKCAKKLWKQESKIAIICPFCRELNDCYAPVDKLMKNFTIIGLIQEIKETTKALNESNEIMIQSIGA</sequence>
<dbReference type="InterPro" id="IPR001841">
    <property type="entry name" value="Znf_RING"/>
</dbReference>
<protein>
    <submittedName>
        <fullName evidence="10">RING-type domain-containing protein</fullName>
    </submittedName>
</protein>
<keyword evidence="1" id="KW-0479">Metal-binding</keyword>
<dbReference type="Proteomes" id="UP000095282">
    <property type="component" value="Unplaced"/>
</dbReference>
<feature type="transmembrane region" description="Helical" evidence="6">
    <location>
        <begin position="29"/>
        <end position="48"/>
    </location>
</feature>
<dbReference type="SMART" id="SM00184">
    <property type="entry name" value="RING"/>
    <property type="match status" value="1"/>
</dbReference>
<dbReference type="eggNOG" id="KOG2177">
    <property type="taxonomic scope" value="Eukaryota"/>
</dbReference>
<evidence type="ECO:0000256" key="2">
    <source>
        <dbReference type="ARBA" id="ARBA00022771"/>
    </source>
</evidence>
<dbReference type="AlphaFoldDB" id="A0A1I7TMG6"/>
<dbReference type="PANTHER" id="PTHR47156:SF7">
    <property type="entry name" value="RING-TYPE DOMAIN-CONTAINING PROTEIN"/>
    <property type="match status" value="1"/>
</dbReference>
<organism evidence="9 10">
    <name type="scientific">Caenorhabditis tropicalis</name>
    <dbReference type="NCBI Taxonomy" id="1561998"/>
    <lineage>
        <taxon>Eukaryota</taxon>
        <taxon>Metazoa</taxon>
        <taxon>Ecdysozoa</taxon>
        <taxon>Nematoda</taxon>
        <taxon>Chromadorea</taxon>
        <taxon>Rhabditida</taxon>
        <taxon>Rhabditina</taxon>
        <taxon>Rhabditomorpha</taxon>
        <taxon>Rhabditoidea</taxon>
        <taxon>Rhabditidae</taxon>
        <taxon>Peloderinae</taxon>
        <taxon>Caenorhabditis</taxon>
    </lineage>
</organism>
<feature type="signal peptide" evidence="7">
    <location>
        <begin position="1"/>
        <end position="24"/>
    </location>
</feature>
<keyword evidence="2 4" id="KW-0863">Zinc-finger</keyword>
<dbReference type="SUPFAM" id="SSF57850">
    <property type="entry name" value="RING/U-box"/>
    <property type="match status" value="1"/>
</dbReference>
<dbReference type="STRING" id="1561998.A0A1I7TMG6"/>
<keyword evidence="6" id="KW-0472">Membrane</keyword>
<dbReference type="InterPro" id="IPR017907">
    <property type="entry name" value="Znf_RING_CS"/>
</dbReference>
<keyword evidence="9" id="KW-1185">Reference proteome</keyword>
<dbReference type="GO" id="GO:0008270">
    <property type="term" value="F:zinc ion binding"/>
    <property type="evidence" value="ECO:0007669"/>
    <property type="project" value="UniProtKB-KW"/>
</dbReference>
<dbReference type="InterPro" id="IPR052667">
    <property type="entry name" value="E3_ubiquitin-ligase_RING"/>
</dbReference>
<keyword evidence="6" id="KW-0812">Transmembrane</keyword>